<dbReference type="InterPro" id="IPR050546">
    <property type="entry name" value="Glycosyl_Hydrlase_16"/>
</dbReference>
<reference evidence="2 3" key="1">
    <citation type="journal article" date="2010" name="Proc. Natl. Acad. Sci. U.S.A.">
        <title>Insights into evolution of multicellular fungi from the assembled chromosomes of the mushroom Coprinopsis cinerea (Coprinus cinereus).</title>
        <authorList>
            <person name="Stajich J.E."/>
            <person name="Wilke S.K."/>
            <person name="Ahren D."/>
            <person name="Au C.H."/>
            <person name="Birren B.W."/>
            <person name="Borodovsky M."/>
            <person name="Burns C."/>
            <person name="Canback B."/>
            <person name="Casselton L.A."/>
            <person name="Cheng C.K."/>
            <person name="Deng J."/>
            <person name="Dietrich F.S."/>
            <person name="Fargo D.C."/>
            <person name="Farman M.L."/>
            <person name="Gathman A.C."/>
            <person name="Goldberg J."/>
            <person name="Guigo R."/>
            <person name="Hoegger P.J."/>
            <person name="Hooker J.B."/>
            <person name="Huggins A."/>
            <person name="James T.Y."/>
            <person name="Kamada T."/>
            <person name="Kilaru S."/>
            <person name="Kodira C."/>
            <person name="Kues U."/>
            <person name="Kupfer D."/>
            <person name="Kwan H.S."/>
            <person name="Lomsadze A."/>
            <person name="Li W."/>
            <person name="Lilly W.W."/>
            <person name="Ma L.J."/>
            <person name="Mackey A.J."/>
            <person name="Manning G."/>
            <person name="Martin F."/>
            <person name="Muraguchi H."/>
            <person name="Natvig D.O."/>
            <person name="Palmerini H."/>
            <person name="Ramesh M.A."/>
            <person name="Rehmeyer C.J."/>
            <person name="Roe B.A."/>
            <person name="Shenoy N."/>
            <person name="Stanke M."/>
            <person name="Ter-Hovhannisyan V."/>
            <person name="Tunlid A."/>
            <person name="Velagapudi R."/>
            <person name="Vision T.J."/>
            <person name="Zeng Q."/>
            <person name="Zolan M.E."/>
            <person name="Pukkila P.J."/>
        </authorList>
    </citation>
    <scope>NUCLEOTIDE SEQUENCE [LARGE SCALE GENOMIC DNA]</scope>
    <source>
        <strain evidence="3">Okayama-7 / 130 / ATCC MYA-4618 / FGSC 9003</strain>
    </source>
</reference>
<feature type="domain" description="GH16" evidence="1">
    <location>
        <begin position="191"/>
        <end position="437"/>
    </location>
</feature>
<dbReference type="PROSITE" id="PS51762">
    <property type="entry name" value="GH16_2"/>
    <property type="match status" value="1"/>
</dbReference>
<dbReference type="GO" id="GO:0004553">
    <property type="term" value="F:hydrolase activity, hydrolyzing O-glycosyl compounds"/>
    <property type="evidence" value="ECO:0007669"/>
    <property type="project" value="InterPro"/>
</dbReference>
<evidence type="ECO:0000313" key="2">
    <source>
        <dbReference type="EMBL" id="EAU89376.2"/>
    </source>
</evidence>
<comment type="caution">
    <text evidence="2">The sequence shown here is derived from an EMBL/GenBank/DDBJ whole genome shotgun (WGS) entry which is preliminary data.</text>
</comment>
<gene>
    <name evidence="2" type="ORF">CC1G_11072</name>
</gene>
<evidence type="ECO:0000313" key="3">
    <source>
        <dbReference type="Proteomes" id="UP000001861"/>
    </source>
</evidence>
<evidence type="ECO:0000259" key="1">
    <source>
        <dbReference type="PROSITE" id="PS51762"/>
    </source>
</evidence>
<dbReference type="InterPro" id="IPR000757">
    <property type="entry name" value="Beta-glucanase-like"/>
</dbReference>
<dbReference type="OrthoDB" id="192832at2759"/>
<dbReference type="HOGENOM" id="CLU_016972_1_0_1"/>
<accession>A8NCA3</accession>
<dbReference type="OMA" id="WTDSFIK"/>
<dbReference type="GO" id="GO:0009251">
    <property type="term" value="P:glucan catabolic process"/>
    <property type="evidence" value="ECO:0007669"/>
    <property type="project" value="TreeGrafter"/>
</dbReference>
<dbReference type="PANTHER" id="PTHR10963:SF24">
    <property type="entry name" value="GLYCOSIDASE C21B10.07-RELATED"/>
    <property type="match status" value="1"/>
</dbReference>
<keyword evidence="3" id="KW-1185">Reference proteome</keyword>
<dbReference type="EMBL" id="AACS02000009">
    <property type="protein sequence ID" value="EAU89376.2"/>
    <property type="molecule type" value="Genomic_DNA"/>
</dbReference>
<protein>
    <submittedName>
        <fullName evidence="2">1,3(4)-beta-glucanase</fullName>
    </submittedName>
</protein>
<dbReference type="GeneID" id="6008934"/>
<dbReference type="AlphaFoldDB" id="A8NCA3"/>
<dbReference type="SMR" id="A8NCA3"/>
<dbReference type="Pfam" id="PF26113">
    <property type="entry name" value="GH16_XgeA"/>
    <property type="match status" value="1"/>
</dbReference>
<dbReference type="Proteomes" id="UP000001861">
    <property type="component" value="Unassembled WGS sequence"/>
</dbReference>
<dbReference type="RefSeq" id="XP_001832447.2">
    <property type="nucleotide sequence ID" value="XM_001832395.2"/>
</dbReference>
<dbReference type="PANTHER" id="PTHR10963">
    <property type="entry name" value="GLYCOSYL HYDROLASE-RELATED"/>
    <property type="match status" value="1"/>
</dbReference>
<dbReference type="InParanoid" id="A8NCA3"/>
<proteinExistence type="predicted"/>
<organism evidence="2 3">
    <name type="scientific">Coprinopsis cinerea (strain Okayama-7 / 130 / ATCC MYA-4618 / FGSC 9003)</name>
    <name type="common">Inky cap fungus</name>
    <name type="synonym">Hormographiella aspergillata</name>
    <dbReference type="NCBI Taxonomy" id="240176"/>
    <lineage>
        <taxon>Eukaryota</taxon>
        <taxon>Fungi</taxon>
        <taxon>Dikarya</taxon>
        <taxon>Basidiomycota</taxon>
        <taxon>Agaricomycotina</taxon>
        <taxon>Agaricomycetes</taxon>
        <taxon>Agaricomycetidae</taxon>
        <taxon>Agaricales</taxon>
        <taxon>Agaricineae</taxon>
        <taxon>Psathyrellaceae</taxon>
        <taxon>Coprinopsis</taxon>
    </lineage>
</organism>
<dbReference type="CDD" id="cd02181">
    <property type="entry name" value="GH16_fungal_Lam16A_glucanase"/>
    <property type="match status" value="1"/>
</dbReference>
<dbReference type="VEuPathDB" id="FungiDB:CC1G_11072"/>
<sequence>MLLPGGRVGALTSIEANARCRSIRIAERVHVQCRVDAWSACRQDGLKAQELRWDDGRRWACREIEFLSNLWVTLCALCKGWGWMGLGAATVMQGRNRGDRRRERKSLSLIQEGGFKSLASSLAGPPSQSASFTLTMVTRHWLLAFVTSALLATRAFGAAARPPHHHHEHGHQTDGYRLTERHVGNDFLKNFEFEAISDPTHGRVNYVNETIARQEGLVYATGDTFVLRADSTTVLDPKGPGRNSVRLVSRRYYKTSVMVTWPAVWTVGDNWPNQGEIDILEGVNDQSPNQVTLHTSAGCEMPPERMQTGTPAFNNCDAAVNFNAGCGVKIQDSRSYGPAFNAMGGGWYAVEITPKYIKSWFWPRDSSTVPPEVVRQRHGVVQPARWGIPDAYFPATDLCDLRSKFGPQRIVINQLMSTLLSVTFCGDWAGSVYGASGCPSTCVDFVNNNPEGFIDAYFDFASLRVYE</sequence>
<dbReference type="KEGG" id="cci:CC1G_11072"/>
<dbReference type="eggNOG" id="ENOG502QUM3">
    <property type="taxonomic scope" value="Eukaryota"/>
</dbReference>
<dbReference type="InterPro" id="IPR013320">
    <property type="entry name" value="ConA-like_dom_sf"/>
</dbReference>
<name>A8NCA3_COPC7</name>
<dbReference type="SUPFAM" id="SSF49899">
    <property type="entry name" value="Concanavalin A-like lectins/glucanases"/>
    <property type="match status" value="1"/>
</dbReference>
<dbReference type="Gene3D" id="2.60.120.200">
    <property type="match status" value="1"/>
</dbReference>